<gene>
    <name evidence="3" type="ORF">FB559_8395</name>
</gene>
<evidence type="ECO:0000313" key="3">
    <source>
        <dbReference type="EMBL" id="TQL91072.1"/>
    </source>
</evidence>
<proteinExistence type="predicted"/>
<feature type="transmembrane region" description="Helical" evidence="2">
    <location>
        <begin position="7"/>
        <end position="26"/>
    </location>
</feature>
<sequence>MAGQLRIGAAATLVIAVLGVPAGLLWTTVAPRTTYVIAGGTKLLGDPESQTLIAADGWFAVLTAAAGALCGIVAYVLAGRLRELGLLGALGVGGAAAGLIAWWVGSLVGRASFQHLVHTARDGTTARGALGLHATGVVIAWPLIAIVVFGLLEALDVARRESRPVAGNAGGGGPGQPDQVGGGQFDLQAAPPRGDVDRGEP</sequence>
<keyword evidence="2" id="KW-1133">Transmembrane helix</keyword>
<protein>
    <recommendedName>
        <fullName evidence="5">DUF2567 domain-containing protein</fullName>
    </recommendedName>
</protein>
<keyword evidence="4" id="KW-1185">Reference proteome</keyword>
<accession>A0A543C1X1</accession>
<feature type="transmembrane region" description="Helical" evidence="2">
    <location>
        <begin position="84"/>
        <end position="104"/>
    </location>
</feature>
<feature type="transmembrane region" description="Helical" evidence="2">
    <location>
        <begin position="130"/>
        <end position="152"/>
    </location>
</feature>
<feature type="transmembrane region" description="Helical" evidence="2">
    <location>
        <begin position="57"/>
        <end position="77"/>
    </location>
</feature>
<dbReference type="Proteomes" id="UP000316096">
    <property type="component" value="Unassembled WGS sequence"/>
</dbReference>
<evidence type="ECO:0000313" key="4">
    <source>
        <dbReference type="Proteomes" id="UP000316096"/>
    </source>
</evidence>
<evidence type="ECO:0000256" key="1">
    <source>
        <dbReference type="SAM" id="MobiDB-lite"/>
    </source>
</evidence>
<reference evidence="3 4" key="1">
    <citation type="submission" date="2019-06" db="EMBL/GenBank/DDBJ databases">
        <title>Sequencing the genomes of 1000 actinobacteria strains.</title>
        <authorList>
            <person name="Klenk H.-P."/>
        </authorList>
    </citation>
    <scope>NUCLEOTIDE SEQUENCE [LARGE SCALE GENOMIC DNA]</scope>
    <source>
        <strain evidence="3 4">DSM 102200</strain>
    </source>
</reference>
<evidence type="ECO:0008006" key="5">
    <source>
        <dbReference type="Google" id="ProtNLM"/>
    </source>
</evidence>
<evidence type="ECO:0000256" key="2">
    <source>
        <dbReference type="SAM" id="Phobius"/>
    </source>
</evidence>
<comment type="caution">
    <text evidence="3">The sequence shown here is derived from an EMBL/GenBank/DDBJ whole genome shotgun (WGS) entry which is preliminary data.</text>
</comment>
<keyword evidence="2" id="KW-0812">Transmembrane</keyword>
<dbReference type="AlphaFoldDB" id="A0A543C1X1"/>
<keyword evidence="2" id="KW-0472">Membrane</keyword>
<name>A0A543C1X1_9ACTN</name>
<feature type="compositionally biased region" description="Gly residues" evidence="1">
    <location>
        <begin position="168"/>
        <end position="184"/>
    </location>
</feature>
<dbReference type="EMBL" id="VFOZ01000002">
    <property type="protein sequence ID" value="TQL91072.1"/>
    <property type="molecule type" value="Genomic_DNA"/>
</dbReference>
<feature type="region of interest" description="Disordered" evidence="1">
    <location>
        <begin position="163"/>
        <end position="201"/>
    </location>
</feature>
<organism evidence="3 4">
    <name type="scientific">Actinoallomurus bryophytorum</name>
    <dbReference type="NCBI Taxonomy" id="1490222"/>
    <lineage>
        <taxon>Bacteria</taxon>
        <taxon>Bacillati</taxon>
        <taxon>Actinomycetota</taxon>
        <taxon>Actinomycetes</taxon>
        <taxon>Streptosporangiales</taxon>
        <taxon>Thermomonosporaceae</taxon>
        <taxon>Actinoallomurus</taxon>
    </lineage>
</organism>